<feature type="region of interest" description="Disordered" evidence="15">
    <location>
        <begin position="857"/>
        <end position="902"/>
    </location>
</feature>
<feature type="domain" description="Fungal lipase-type" evidence="17">
    <location>
        <begin position="412"/>
        <end position="549"/>
    </location>
</feature>
<evidence type="ECO:0000256" key="6">
    <source>
        <dbReference type="ARBA" id="ARBA00022723"/>
    </source>
</evidence>
<keyword evidence="7" id="KW-0378">Hydrolase</keyword>
<evidence type="ECO:0000256" key="3">
    <source>
        <dbReference type="ARBA" id="ARBA00022475"/>
    </source>
</evidence>
<feature type="transmembrane region" description="Helical" evidence="16">
    <location>
        <begin position="142"/>
        <end position="166"/>
    </location>
</feature>
<comment type="catalytic activity">
    <reaction evidence="13">
        <text>a 1,2-diacyl-sn-glycerol + H2O = a 2-acylglycerol + a fatty acid + H(+)</text>
        <dbReference type="Rhea" id="RHEA:33275"/>
        <dbReference type="ChEBI" id="CHEBI:15377"/>
        <dbReference type="ChEBI" id="CHEBI:15378"/>
        <dbReference type="ChEBI" id="CHEBI:17389"/>
        <dbReference type="ChEBI" id="CHEBI:17815"/>
        <dbReference type="ChEBI" id="CHEBI:28868"/>
        <dbReference type="EC" id="3.1.1.116"/>
    </reaction>
    <physiologicalReaction direction="left-to-right" evidence="13">
        <dbReference type="Rhea" id="RHEA:33276"/>
    </physiologicalReaction>
</comment>
<dbReference type="Pfam" id="PF01764">
    <property type="entry name" value="Lipase_3"/>
    <property type="match status" value="1"/>
</dbReference>
<keyword evidence="4" id="KW-0597">Phosphoprotein</keyword>
<dbReference type="Gene3D" id="3.40.50.1820">
    <property type="entry name" value="alpha/beta hydrolase"/>
    <property type="match status" value="1"/>
</dbReference>
<evidence type="ECO:0000256" key="14">
    <source>
        <dbReference type="ARBA" id="ARBA00026104"/>
    </source>
</evidence>
<evidence type="ECO:0000256" key="4">
    <source>
        <dbReference type="ARBA" id="ARBA00022553"/>
    </source>
</evidence>
<evidence type="ECO:0000256" key="12">
    <source>
        <dbReference type="ARBA" id="ARBA00023136"/>
    </source>
</evidence>
<feature type="region of interest" description="Disordered" evidence="15">
    <location>
        <begin position="1003"/>
        <end position="1029"/>
    </location>
</feature>
<feature type="region of interest" description="Disordered" evidence="15">
    <location>
        <begin position="931"/>
        <end position="965"/>
    </location>
</feature>
<comment type="subcellular location">
    <subcellularLocation>
        <location evidence="2">Cell membrane</location>
        <topology evidence="2">Multi-pass membrane protein</topology>
    </subcellularLocation>
</comment>
<evidence type="ECO:0000256" key="10">
    <source>
        <dbReference type="ARBA" id="ARBA00022989"/>
    </source>
</evidence>
<evidence type="ECO:0000259" key="17">
    <source>
        <dbReference type="Pfam" id="PF01764"/>
    </source>
</evidence>
<feature type="compositionally biased region" description="Polar residues" evidence="15">
    <location>
        <begin position="931"/>
        <end position="953"/>
    </location>
</feature>
<dbReference type="PANTHER" id="PTHR45792:SF8">
    <property type="entry name" value="DIACYLGLYCEROL LIPASE-ALPHA"/>
    <property type="match status" value="1"/>
</dbReference>
<organism evidence="18 19">
    <name type="scientific">Porites lobata</name>
    <dbReference type="NCBI Taxonomy" id="104759"/>
    <lineage>
        <taxon>Eukaryota</taxon>
        <taxon>Metazoa</taxon>
        <taxon>Cnidaria</taxon>
        <taxon>Anthozoa</taxon>
        <taxon>Hexacorallia</taxon>
        <taxon>Scleractinia</taxon>
        <taxon>Fungiina</taxon>
        <taxon>Poritidae</taxon>
        <taxon>Porites</taxon>
    </lineage>
</organism>
<dbReference type="Proteomes" id="UP001159405">
    <property type="component" value="Unassembled WGS sequence"/>
</dbReference>
<keyword evidence="11" id="KW-0443">Lipid metabolism</keyword>
<dbReference type="InterPro" id="IPR029058">
    <property type="entry name" value="AB_hydrolase_fold"/>
</dbReference>
<feature type="region of interest" description="Disordered" evidence="15">
    <location>
        <begin position="1064"/>
        <end position="1095"/>
    </location>
</feature>
<keyword evidence="6" id="KW-0479">Metal-binding</keyword>
<feature type="compositionally biased region" description="Polar residues" evidence="15">
    <location>
        <begin position="1019"/>
        <end position="1029"/>
    </location>
</feature>
<evidence type="ECO:0000256" key="1">
    <source>
        <dbReference type="ARBA" id="ARBA00001913"/>
    </source>
</evidence>
<feature type="compositionally biased region" description="Basic and acidic residues" evidence="15">
    <location>
        <begin position="877"/>
        <end position="888"/>
    </location>
</feature>
<name>A0ABN8PGE4_9CNID</name>
<evidence type="ECO:0000256" key="16">
    <source>
        <dbReference type="SAM" id="Phobius"/>
    </source>
</evidence>
<dbReference type="PANTHER" id="PTHR45792">
    <property type="entry name" value="DIACYLGLYCEROL LIPASE HOMOLOG-RELATED"/>
    <property type="match status" value="1"/>
</dbReference>
<reference evidence="18 19" key="1">
    <citation type="submission" date="2022-05" db="EMBL/GenBank/DDBJ databases">
        <authorList>
            <consortium name="Genoscope - CEA"/>
            <person name="William W."/>
        </authorList>
    </citation>
    <scope>NUCLEOTIDE SEQUENCE [LARGE SCALE GENOMIC DNA]</scope>
</reference>
<evidence type="ECO:0000256" key="13">
    <source>
        <dbReference type="ARBA" id="ARBA00024531"/>
    </source>
</evidence>
<keyword evidence="9" id="KW-0442">Lipid degradation</keyword>
<dbReference type="CDD" id="cd00519">
    <property type="entry name" value="Lipase_3"/>
    <property type="match status" value="1"/>
</dbReference>
<feature type="transmembrane region" description="Helical" evidence="16">
    <location>
        <begin position="18"/>
        <end position="46"/>
    </location>
</feature>
<feature type="transmembrane region" description="Helical" evidence="16">
    <location>
        <begin position="66"/>
        <end position="87"/>
    </location>
</feature>
<evidence type="ECO:0000256" key="5">
    <source>
        <dbReference type="ARBA" id="ARBA00022692"/>
    </source>
</evidence>
<keyword evidence="19" id="KW-1185">Reference proteome</keyword>
<keyword evidence="5 16" id="KW-0812">Transmembrane</keyword>
<evidence type="ECO:0000256" key="11">
    <source>
        <dbReference type="ARBA" id="ARBA00023098"/>
    </source>
</evidence>
<keyword evidence="12 16" id="KW-0472">Membrane</keyword>
<dbReference type="EC" id="3.1.1.116" evidence="14"/>
<keyword evidence="3" id="KW-1003">Cell membrane</keyword>
<proteinExistence type="predicted"/>
<comment type="cofactor">
    <cofactor evidence="1">
        <name>Ca(2+)</name>
        <dbReference type="ChEBI" id="CHEBI:29108"/>
    </cofactor>
</comment>
<evidence type="ECO:0000256" key="8">
    <source>
        <dbReference type="ARBA" id="ARBA00022837"/>
    </source>
</evidence>
<dbReference type="PROSITE" id="PS50007">
    <property type="entry name" value="PIPLC_X_DOMAIN"/>
    <property type="match status" value="1"/>
</dbReference>
<evidence type="ECO:0000256" key="7">
    <source>
        <dbReference type="ARBA" id="ARBA00022801"/>
    </source>
</evidence>
<dbReference type="SUPFAM" id="SSF53474">
    <property type="entry name" value="alpha/beta-Hydrolases"/>
    <property type="match status" value="1"/>
</dbReference>
<protein>
    <recommendedName>
        <fullName evidence="14">sn-1-specific diacylglycerol lipase</fullName>
        <ecNumber evidence="14">3.1.1.116</ecNumber>
    </recommendedName>
</protein>
<evidence type="ECO:0000313" key="18">
    <source>
        <dbReference type="EMBL" id="CAH3143332.1"/>
    </source>
</evidence>
<keyword evidence="10 16" id="KW-1133">Transmembrane helix</keyword>
<accession>A0ABN8PGE4</accession>
<dbReference type="InterPro" id="IPR052214">
    <property type="entry name" value="DAG_Lipase-Related"/>
</dbReference>
<comment type="caution">
    <text evidence="18">The sequence shown here is derived from an EMBL/GenBank/DDBJ whole genome shotgun (WGS) entry which is preliminary data.</text>
</comment>
<evidence type="ECO:0000256" key="2">
    <source>
        <dbReference type="ARBA" id="ARBA00004651"/>
    </source>
</evidence>
<evidence type="ECO:0000256" key="9">
    <source>
        <dbReference type="ARBA" id="ARBA00022963"/>
    </source>
</evidence>
<feature type="compositionally biased region" description="Polar residues" evidence="15">
    <location>
        <begin position="1064"/>
        <end position="1081"/>
    </location>
</feature>
<evidence type="ECO:0000256" key="15">
    <source>
        <dbReference type="SAM" id="MobiDB-lite"/>
    </source>
</evidence>
<dbReference type="EMBL" id="CALNXK010000070">
    <property type="protein sequence ID" value="CAH3143332.1"/>
    <property type="molecule type" value="Genomic_DNA"/>
</dbReference>
<feature type="transmembrane region" description="Helical" evidence="16">
    <location>
        <begin position="107"/>
        <end position="130"/>
    </location>
</feature>
<keyword evidence="8" id="KW-0106">Calcium</keyword>
<gene>
    <name evidence="18" type="ORF">PLOB_00043333</name>
</gene>
<dbReference type="InterPro" id="IPR002921">
    <property type="entry name" value="Fungal_lipase-type"/>
</dbReference>
<sequence length="1095" mass="124163">MPGIVVFKRRWMVASDDLVIPFGIAFVFRGLWMVILSVVLGIYHGFYHVHHVREQDKHVCEQTLDYFMGGYLVLLFATNVMELTVAWMSGKGSIMDTEPRNLIPHLLYVRLALSIIELLWLSIGIKWIFFDAMTCHETTEIYIARAIVVFNWLFLFTVIIIIYCSFDSAGRTWVYFRDAQLGDSVDASQGFSRHITHNYEKRWEGCFKKFCCCSGVGRQGDENVFTFIGRTLAEYFQDMDVVPSDFAAGLVLLRKYQKYQEHVALLRAIEEQQVPDSQKGVKKSSLRFQRTDSAKTLNLKDKRELLLFKDIVYYMNYALSAYGWLIYMKNNVGCGCCKLLRNVRCCYRCRSPDRRSHKFVDVESDNCCRCNYSAMKRIAGIHNRDTIYVSYHNKLFQTPFFVCVDHDKKAVVVTIRGTLSLQDILTDFSVEAEEIPLDDGNPNEWFGHKGMIKAALFIKKKLDSGILTKAFHSDPDRQTESYRLILVGHSLGAGTAAILAMLLRPYYPGVFCYAFSPPGATLSLSAAKYVRDFVYSIVVGKDMIPRLSLYTLEDLRNKIMAVISYSNTPKWKILRGCVCRCAFVCCYGCKCVDCDAAQERDNEMAWEHFELPSNKHSKTPTFYLPGKVIHIVKTVSIPTRCGRKRTIYEPVWADLEDFQSIQISSLMWEDHMPDFVLDALNQCLPSKEQEETVLYGPALPSPNTLLVPGSDAVGANHVHNHIGSRLPGSSATEPNTTREEQVALERVPSADSLALEVGHPLWRVSALVSEARKAPIARPESAFDDSDLDEGAPSARVSANWKDFTLPSFEQSTDDVIVETHPCPRSNTDLSDSPSSLQSLKTLDEICIKYTSVTSVSHSFDRTPPRTNRSPPPKPPRTFETEKSEGRQSFRYKPPPKPPRTFEYDSQIQANFSSSLYWNFPRPRARRYETQFSSPDLESSNVSTEHLNGTESETPLAPYSSHRPKMPKFYSLPRTGQEETYIENGYTLDDDDTVALFTKQPSTQNGVAVRRSKPHSDESSTPESRFSVSDSVLNISQEELFLLGSVKPRGGRRKRNGLLKQAASETLHSTHPNLNGVNQPLKSPHKDPNFLETML</sequence>
<evidence type="ECO:0000313" key="19">
    <source>
        <dbReference type="Proteomes" id="UP001159405"/>
    </source>
</evidence>